<keyword evidence="1" id="KW-0812">Transmembrane</keyword>
<reference evidence="3" key="2">
    <citation type="journal article" date="2021" name="Microbiome">
        <title>Successional dynamics and alternative stable states in a saline activated sludge microbial community over 9 years.</title>
        <authorList>
            <person name="Wang Y."/>
            <person name="Ye J."/>
            <person name="Ju F."/>
            <person name="Liu L."/>
            <person name="Boyd J.A."/>
            <person name="Deng Y."/>
            <person name="Parks D.H."/>
            <person name="Jiang X."/>
            <person name="Yin X."/>
            <person name="Woodcroft B.J."/>
            <person name="Tyson G.W."/>
            <person name="Hugenholtz P."/>
            <person name="Polz M.F."/>
            <person name="Zhang T."/>
        </authorList>
    </citation>
    <scope>NUCLEOTIDE SEQUENCE</scope>
    <source>
        <strain evidence="3">HKST-UBA09</strain>
    </source>
</reference>
<feature type="transmembrane region" description="Helical" evidence="1">
    <location>
        <begin position="109"/>
        <end position="137"/>
    </location>
</feature>
<gene>
    <name evidence="3" type="ORF">KC669_04010</name>
</gene>
<organism evidence="3 4">
    <name type="scientific">Candidatus Dojkabacteria bacterium</name>
    <dbReference type="NCBI Taxonomy" id="2099670"/>
    <lineage>
        <taxon>Bacteria</taxon>
        <taxon>Candidatus Dojkabacteria</taxon>
    </lineage>
</organism>
<feature type="chain" id="PRO_5037192346" evidence="2">
    <location>
        <begin position="25"/>
        <end position="180"/>
    </location>
</feature>
<sequence length="180" mass="19661">MKKRILLKLTIIAAIFQSAVVKVAAQTNLTTDDNIGLDPISFDFFPQVTLGLDQYATIFSWVSFVAGIFSLGIVVFWIFLILRAAFGALKSEGDSEQLQGSFEKIKSTFIGASIALIFPILLTVFGYIFGLGALWSWPAAFRSCPTTNESAFFFQEVLRQSDAGADDPVAEAEFVCFGST</sequence>
<evidence type="ECO:0000256" key="1">
    <source>
        <dbReference type="SAM" id="Phobius"/>
    </source>
</evidence>
<reference evidence="3" key="1">
    <citation type="submission" date="2020-04" db="EMBL/GenBank/DDBJ databases">
        <authorList>
            <person name="Zhang T."/>
        </authorList>
    </citation>
    <scope>NUCLEOTIDE SEQUENCE</scope>
    <source>
        <strain evidence="3">HKST-UBA09</strain>
    </source>
</reference>
<feature type="signal peptide" evidence="2">
    <location>
        <begin position="1"/>
        <end position="24"/>
    </location>
</feature>
<name>A0A955LBV3_9BACT</name>
<dbReference type="AlphaFoldDB" id="A0A955LBV3"/>
<evidence type="ECO:0000256" key="2">
    <source>
        <dbReference type="SAM" id="SignalP"/>
    </source>
</evidence>
<proteinExistence type="predicted"/>
<evidence type="ECO:0000313" key="4">
    <source>
        <dbReference type="Proteomes" id="UP000714915"/>
    </source>
</evidence>
<accession>A0A955LBV3</accession>
<keyword evidence="1" id="KW-1133">Transmembrane helix</keyword>
<keyword evidence="1" id="KW-0472">Membrane</keyword>
<evidence type="ECO:0000313" key="3">
    <source>
        <dbReference type="EMBL" id="MCA9387171.1"/>
    </source>
</evidence>
<keyword evidence="2" id="KW-0732">Signal</keyword>
<protein>
    <submittedName>
        <fullName evidence="3">Uncharacterized protein</fullName>
    </submittedName>
</protein>
<dbReference type="EMBL" id="JAGQLF010000059">
    <property type="protein sequence ID" value="MCA9387171.1"/>
    <property type="molecule type" value="Genomic_DNA"/>
</dbReference>
<feature type="transmembrane region" description="Helical" evidence="1">
    <location>
        <begin position="58"/>
        <end position="82"/>
    </location>
</feature>
<dbReference type="Proteomes" id="UP000714915">
    <property type="component" value="Unassembled WGS sequence"/>
</dbReference>
<comment type="caution">
    <text evidence="3">The sequence shown here is derived from an EMBL/GenBank/DDBJ whole genome shotgun (WGS) entry which is preliminary data.</text>
</comment>